<dbReference type="PANTHER" id="PTHR37312">
    <property type="entry name" value="MEMBRANE-BOUND ACYLTRANSFERASE YKRP-RELATED"/>
    <property type="match status" value="1"/>
</dbReference>
<protein>
    <submittedName>
        <fullName evidence="4">Acyltransferase family protein</fullName>
    </submittedName>
</protein>
<organism evidence="4 5">
    <name type="scientific">Brevibacterium salitolerans</name>
    <dbReference type="NCBI Taxonomy" id="1403566"/>
    <lineage>
        <taxon>Bacteria</taxon>
        <taxon>Bacillati</taxon>
        <taxon>Actinomycetota</taxon>
        <taxon>Actinomycetes</taxon>
        <taxon>Micrococcales</taxon>
        <taxon>Brevibacteriaceae</taxon>
        <taxon>Brevibacterium</taxon>
    </lineage>
</organism>
<feature type="domain" description="Acyltransferase 3" evidence="3">
    <location>
        <begin position="7"/>
        <end position="302"/>
    </location>
</feature>
<dbReference type="InterPro" id="IPR002656">
    <property type="entry name" value="Acyl_transf_3_dom"/>
</dbReference>
<evidence type="ECO:0000313" key="4">
    <source>
        <dbReference type="EMBL" id="GAA2105333.1"/>
    </source>
</evidence>
<keyword evidence="4" id="KW-0012">Acyltransferase</keyword>
<keyword evidence="2" id="KW-0812">Transmembrane</keyword>
<keyword evidence="4" id="KW-0808">Transferase</keyword>
<comment type="caution">
    <text evidence="4">The sequence shown here is derived from an EMBL/GenBank/DDBJ whole genome shotgun (WGS) entry which is preliminary data.</text>
</comment>
<proteinExistence type="predicted"/>
<feature type="transmembrane region" description="Helical" evidence="2">
    <location>
        <begin position="220"/>
        <end position="242"/>
    </location>
</feature>
<evidence type="ECO:0000256" key="1">
    <source>
        <dbReference type="SAM" id="MobiDB-lite"/>
    </source>
</evidence>
<dbReference type="Pfam" id="PF01757">
    <property type="entry name" value="Acyl_transf_3"/>
    <property type="match status" value="1"/>
</dbReference>
<dbReference type="GO" id="GO:0016746">
    <property type="term" value="F:acyltransferase activity"/>
    <property type="evidence" value="ECO:0007669"/>
    <property type="project" value="UniProtKB-KW"/>
</dbReference>
<keyword evidence="5" id="KW-1185">Reference proteome</keyword>
<evidence type="ECO:0000256" key="2">
    <source>
        <dbReference type="SAM" id="Phobius"/>
    </source>
</evidence>
<feature type="transmembrane region" description="Helical" evidence="2">
    <location>
        <begin position="157"/>
        <end position="177"/>
    </location>
</feature>
<feature type="transmembrane region" description="Helical" evidence="2">
    <location>
        <begin position="293"/>
        <end position="313"/>
    </location>
</feature>
<accession>A0ABP5IW34</accession>
<keyword evidence="2" id="KW-0472">Membrane</keyword>
<evidence type="ECO:0000259" key="3">
    <source>
        <dbReference type="Pfam" id="PF01757"/>
    </source>
</evidence>
<dbReference type="PANTHER" id="PTHR37312:SF1">
    <property type="entry name" value="MEMBRANE-BOUND ACYLTRANSFERASE YKRP-RELATED"/>
    <property type="match status" value="1"/>
</dbReference>
<name>A0ABP5IW34_9MICO</name>
<evidence type="ECO:0000313" key="5">
    <source>
        <dbReference type="Proteomes" id="UP001500984"/>
    </source>
</evidence>
<feature type="transmembrane region" description="Helical" evidence="2">
    <location>
        <begin position="184"/>
        <end position="200"/>
    </location>
</feature>
<dbReference type="Proteomes" id="UP001500984">
    <property type="component" value="Unassembled WGS sequence"/>
</dbReference>
<dbReference type="InterPro" id="IPR052734">
    <property type="entry name" value="Nod_factor_acetyltransferase"/>
</dbReference>
<feature type="region of interest" description="Disordered" evidence="1">
    <location>
        <begin position="334"/>
        <end position="356"/>
    </location>
</feature>
<reference evidence="5" key="1">
    <citation type="journal article" date="2019" name="Int. J. Syst. Evol. Microbiol.">
        <title>The Global Catalogue of Microorganisms (GCM) 10K type strain sequencing project: providing services to taxonomists for standard genome sequencing and annotation.</title>
        <authorList>
            <consortium name="The Broad Institute Genomics Platform"/>
            <consortium name="The Broad Institute Genome Sequencing Center for Infectious Disease"/>
            <person name="Wu L."/>
            <person name="Ma J."/>
        </authorList>
    </citation>
    <scope>NUCLEOTIDE SEQUENCE [LARGE SCALE GENOMIC DNA]</scope>
    <source>
        <strain evidence="5">JCM 15900</strain>
    </source>
</reference>
<sequence length="356" mass="39013">MPVRDGRIDNAKGALIVLVVLGHLLEGLSSGWDDGLGCLVLTSIYAFHMPAFVFLAGITAKSKRLGERVLNLLLTLLAAQLVYYVVERFAGDPFEWSWIRPHWILWFLFAMIAWYLTVPLIERVPRIMAVVSVATGLLAGAVPAADYEFSLSRMLVFWPLFVLGKVYGSCALSWLSAMPLWTKLGLAFAAMCPLLALFIADLQREWLYGSRNYEWLEVGTLHGILVRLCLYLISLLVIVALLAGVPSRSTVVTTMGARSLSVYLLHGLAVIVLTPALASIYDGGYDRRVQVGAVVLCALLAWALAQVLSLRPLHWLVSEPSKRLAAAVMRRVPGSGSEVIPSKSAVSEASSPRHRS</sequence>
<feature type="transmembrane region" description="Helical" evidence="2">
    <location>
        <begin position="69"/>
        <end position="86"/>
    </location>
</feature>
<feature type="transmembrane region" description="Helical" evidence="2">
    <location>
        <begin position="39"/>
        <end position="57"/>
    </location>
</feature>
<gene>
    <name evidence="4" type="ORF">GCM10009823_30690</name>
</gene>
<dbReference type="EMBL" id="BAAAPZ010000018">
    <property type="protein sequence ID" value="GAA2105333.1"/>
    <property type="molecule type" value="Genomic_DNA"/>
</dbReference>
<keyword evidence="2" id="KW-1133">Transmembrane helix</keyword>
<dbReference type="RefSeq" id="WP_344338279.1">
    <property type="nucleotide sequence ID" value="NZ_BAAAPZ010000018.1"/>
</dbReference>
<feature type="transmembrane region" description="Helical" evidence="2">
    <location>
        <begin position="128"/>
        <end position="145"/>
    </location>
</feature>
<feature type="transmembrane region" description="Helical" evidence="2">
    <location>
        <begin position="262"/>
        <end position="281"/>
    </location>
</feature>
<feature type="transmembrane region" description="Helical" evidence="2">
    <location>
        <begin position="98"/>
        <end position="116"/>
    </location>
</feature>